<comment type="subcellular location">
    <subcellularLocation>
        <location evidence="1">Membrane</location>
        <topology evidence="1">Multi-pass membrane protein</topology>
    </subcellularLocation>
</comment>
<keyword evidence="5 9" id="KW-0472">Membrane</keyword>
<evidence type="ECO:0000256" key="2">
    <source>
        <dbReference type="ARBA" id="ARBA00009172"/>
    </source>
</evidence>
<feature type="transmembrane region" description="Helical" evidence="9">
    <location>
        <begin position="252"/>
        <end position="271"/>
    </location>
</feature>
<dbReference type="InterPro" id="IPR036259">
    <property type="entry name" value="MFS_trans_sf"/>
</dbReference>
<keyword evidence="3 9" id="KW-0812">Transmembrane</keyword>
<reference evidence="10 11" key="1">
    <citation type="journal article" date="2016" name="Nat. Commun.">
        <title>Extremotolerant tardigrade genome and improved radiotolerance of human cultured cells by tardigrade-unique protein.</title>
        <authorList>
            <person name="Hashimoto T."/>
            <person name="Horikawa D.D."/>
            <person name="Saito Y."/>
            <person name="Kuwahara H."/>
            <person name="Kozuka-Hata H."/>
            <person name="Shin-I T."/>
            <person name="Minakuchi Y."/>
            <person name="Ohishi K."/>
            <person name="Motoyama A."/>
            <person name="Aizu T."/>
            <person name="Enomoto A."/>
            <person name="Kondo K."/>
            <person name="Tanaka S."/>
            <person name="Hara Y."/>
            <person name="Koshikawa S."/>
            <person name="Sagara H."/>
            <person name="Miura T."/>
            <person name="Yokobori S."/>
            <person name="Miyagawa K."/>
            <person name="Suzuki Y."/>
            <person name="Kubo T."/>
            <person name="Oyama M."/>
            <person name="Kohara Y."/>
            <person name="Fujiyama A."/>
            <person name="Arakawa K."/>
            <person name="Katayama T."/>
            <person name="Toyoda A."/>
            <person name="Kunieda T."/>
        </authorList>
    </citation>
    <scope>NUCLEOTIDE SEQUENCE [LARGE SCALE GENOMIC DNA]</scope>
    <source>
        <strain evidence="10 11">YOKOZUNA-1</strain>
    </source>
</reference>
<feature type="transmembrane region" description="Helical" evidence="9">
    <location>
        <begin position="24"/>
        <end position="47"/>
    </location>
</feature>
<dbReference type="InterPro" id="IPR051617">
    <property type="entry name" value="UNC-93-like_regulator"/>
</dbReference>
<feature type="transmembrane region" description="Helical" evidence="9">
    <location>
        <begin position="351"/>
        <end position="373"/>
    </location>
</feature>
<dbReference type="Proteomes" id="UP000186922">
    <property type="component" value="Unassembled WGS sequence"/>
</dbReference>
<evidence type="ECO:0000256" key="9">
    <source>
        <dbReference type="SAM" id="Phobius"/>
    </source>
</evidence>
<feature type="transmembrane region" description="Helical" evidence="9">
    <location>
        <begin position="92"/>
        <end position="112"/>
    </location>
</feature>
<dbReference type="EMBL" id="BDGG01000008">
    <property type="protein sequence ID" value="GAV02389.1"/>
    <property type="molecule type" value="Genomic_DNA"/>
</dbReference>
<dbReference type="Gene3D" id="1.20.1250.20">
    <property type="entry name" value="MFS general substrate transporter like domains"/>
    <property type="match status" value="1"/>
</dbReference>
<accession>A0A1D1VUX6</accession>
<feature type="transmembrane region" description="Helical" evidence="9">
    <location>
        <begin position="218"/>
        <end position="240"/>
    </location>
</feature>
<proteinExistence type="inferred from homology"/>
<dbReference type="SUPFAM" id="SSF103473">
    <property type="entry name" value="MFS general substrate transporter"/>
    <property type="match status" value="1"/>
</dbReference>
<dbReference type="OrthoDB" id="196103at2759"/>
<evidence type="ECO:0000256" key="8">
    <source>
        <dbReference type="ARBA" id="ARBA00041910"/>
    </source>
</evidence>
<evidence type="ECO:0000256" key="5">
    <source>
        <dbReference type="ARBA" id="ARBA00023136"/>
    </source>
</evidence>
<gene>
    <name evidence="10" type="primary">RvY_12961</name>
    <name evidence="10" type="synonym">RvY_12961.2</name>
    <name evidence="10" type="ORF">RvY_12961-2</name>
</gene>
<feature type="transmembrane region" description="Helical" evidence="9">
    <location>
        <begin position="182"/>
        <end position="198"/>
    </location>
</feature>
<evidence type="ECO:0000256" key="6">
    <source>
        <dbReference type="ARBA" id="ARBA00023180"/>
    </source>
</evidence>
<dbReference type="InterPro" id="IPR010291">
    <property type="entry name" value="Ion_channel_UNC-93"/>
</dbReference>
<evidence type="ECO:0000256" key="1">
    <source>
        <dbReference type="ARBA" id="ARBA00004141"/>
    </source>
</evidence>
<sequence>MLICAVCFIFFLLSFIRPVLWLLIIAAVIAGFGSALLSTAGGVFMALNSDSETIGRNTGIFFGLYETSLIWGNVGFFFILHGDTSISTSQRYWIFGYLLILAVLGTILVAFLKRKQASAVLRGNEFARSIKRGVWDSISITSPSVRSHFTNSLYICFLPFLPSSYSLCLTEAAAALFYDMKILMLCPLVIYLGFSAAFRNDIYNSSIGYTRKLNSLSLVGLAGIALGLGELSGSAACAAANTKNPHMSRGKIVLCGIICNYFAYLFIYLNLPSEANLGPTDKISIINPPNKGLAVFCSFLMGIGDSTMNVQIYAILAEMFGKDIVPSVGLYNSIYAIFCALAYFLSLRVELYAQMTILLVLGLSGWTTFAVLARNYARSLRYEDI</sequence>
<dbReference type="PANTHER" id="PTHR23294">
    <property type="entry name" value="ET TRANSLATION PRODUCT-RELATED"/>
    <property type="match status" value="1"/>
</dbReference>
<name>A0A1D1VUX6_RAMVA</name>
<comment type="caution">
    <text evidence="10">The sequence shown here is derived from an EMBL/GenBank/DDBJ whole genome shotgun (WGS) entry which is preliminary data.</text>
</comment>
<dbReference type="PANTHER" id="PTHR23294:SF0">
    <property type="entry name" value="UNC93-LIKE PROTEIN MFSD11"/>
    <property type="match status" value="1"/>
</dbReference>
<evidence type="ECO:0000256" key="4">
    <source>
        <dbReference type="ARBA" id="ARBA00022989"/>
    </source>
</evidence>
<dbReference type="AlphaFoldDB" id="A0A1D1VUX6"/>
<comment type="similarity">
    <text evidence="2">Belongs to the unc-93 family.</text>
</comment>
<evidence type="ECO:0000256" key="7">
    <source>
        <dbReference type="ARBA" id="ARBA00040302"/>
    </source>
</evidence>
<evidence type="ECO:0000313" key="10">
    <source>
        <dbReference type="EMBL" id="GAV02389.1"/>
    </source>
</evidence>
<keyword evidence="6" id="KW-0325">Glycoprotein</keyword>
<dbReference type="Pfam" id="PF05978">
    <property type="entry name" value="UNC-93"/>
    <property type="match status" value="1"/>
</dbReference>
<dbReference type="GO" id="GO:0016020">
    <property type="term" value="C:membrane"/>
    <property type="evidence" value="ECO:0007669"/>
    <property type="project" value="UniProtKB-SubCell"/>
</dbReference>
<protein>
    <recommendedName>
        <fullName evidence="7">UNC93-like protein MFSD11</fullName>
    </recommendedName>
    <alternativeName>
        <fullName evidence="8">Major facilitator superfamily domain-containing protein 11</fullName>
    </alternativeName>
</protein>
<evidence type="ECO:0000256" key="3">
    <source>
        <dbReference type="ARBA" id="ARBA00022692"/>
    </source>
</evidence>
<feature type="transmembrane region" description="Helical" evidence="9">
    <location>
        <begin position="59"/>
        <end position="80"/>
    </location>
</feature>
<keyword evidence="11" id="KW-1185">Reference proteome</keyword>
<organism evidence="10 11">
    <name type="scientific">Ramazzottius varieornatus</name>
    <name type="common">Water bear</name>
    <name type="synonym">Tardigrade</name>
    <dbReference type="NCBI Taxonomy" id="947166"/>
    <lineage>
        <taxon>Eukaryota</taxon>
        <taxon>Metazoa</taxon>
        <taxon>Ecdysozoa</taxon>
        <taxon>Tardigrada</taxon>
        <taxon>Eutardigrada</taxon>
        <taxon>Parachela</taxon>
        <taxon>Hypsibioidea</taxon>
        <taxon>Ramazzottiidae</taxon>
        <taxon>Ramazzottius</taxon>
    </lineage>
</organism>
<evidence type="ECO:0000313" key="11">
    <source>
        <dbReference type="Proteomes" id="UP000186922"/>
    </source>
</evidence>
<feature type="transmembrane region" description="Helical" evidence="9">
    <location>
        <begin position="291"/>
        <end position="316"/>
    </location>
</feature>
<keyword evidence="4 9" id="KW-1133">Transmembrane helix</keyword>
<feature type="transmembrane region" description="Helical" evidence="9">
    <location>
        <begin position="328"/>
        <end position="345"/>
    </location>
</feature>